<proteinExistence type="predicted"/>
<organism evidence="2 3">
    <name type="scientific">Ectocarpus siliculosus</name>
    <name type="common">Brown alga</name>
    <name type="synonym">Conferva siliculosa</name>
    <dbReference type="NCBI Taxonomy" id="2880"/>
    <lineage>
        <taxon>Eukaryota</taxon>
        <taxon>Sar</taxon>
        <taxon>Stramenopiles</taxon>
        <taxon>Ochrophyta</taxon>
        <taxon>PX clade</taxon>
        <taxon>Phaeophyceae</taxon>
        <taxon>Ectocarpales</taxon>
        <taxon>Ectocarpaceae</taxon>
        <taxon>Ectocarpus</taxon>
    </lineage>
</organism>
<feature type="region of interest" description="Disordered" evidence="1">
    <location>
        <begin position="174"/>
        <end position="203"/>
    </location>
</feature>
<feature type="compositionally biased region" description="Polar residues" evidence="1">
    <location>
        <begin position="337"/>
        <end position="347"/>
    </location>
</feature>
<feature type="region of interest" description="Disordered" evidence="1">
    <location>
        <begin position="220"/>
        <end position="265"/>
    </location>
</feature>
<evidence type="ECO:0000256" key="1">
    <source>
        <dbReference type="SAM" id="MobiDB-lite"/>
    </source>
</evidence>
<feature type="compositionally biased region" description="Low complexity" evidence="1">
    <location>
        <begin position="234"/>
        <end position="255"/>
    </location>
</feature>
<dbReference type="Proteomes" id="UP000002630">
    <property type="component" value="Linkage Group LG05"/>
</dbReference>
<feature type="region of interest" description="Disordered" evidence="1">
    <location>
        <begin position="320"/>
        <end position="353"/>
    </location>
</feature>
<dbReference type="EMBL" id="FN649730">
    <property type="protein sequence ID" value="CBJ31474.1"/>
    <property type="molecule type" value="Genomic_DNA"/>
</dbReference>
<evidence type="ECO:0000313" key="2">
    <source>
        <dbReference type="EMBL" id="CBJ31474.1"/>
    </source>
</evidence>
<evidence type="ECO:0000313" key="3">
    <source>
        <dbReference type="Proteomes" id="UP000002630"/>
    </source>
</evidence>
<name>D7FTU7_ECTSI</name>
<gene>
    <name evidence="2" type="ORF">Esi_0257_0041</name>
</gene>
<protein>
    <submittedName>
        <fullName evidence="2">Uncharacterized protein</fullName>
    </submittedName>
</protein>
<feature type="region of interest" description="Disordered" evidence="1">
    <location>
        <begin position="380"/>
        <end position="402"/>
    </location>
</feature>
<sequence>MPTVNVVSPAGKVVGSLATQAEICGLRRSNTRQASKESSTIDKDTSRRVLYERLLSLLLGLFENEEESPTERKGEKVMLQGEGGNISHSSDAEERIDLVWARALYLKAAARCNDSLLLPEPDNNQPCQWKRMHGLLLGMRAAVEGAAASTATASLVLPAAGGIPAIGITCRTTSLSSAPEQTPPIERSRDAREEPVAPRSSMQRDAALAEFVAEVVAAGADPPSLQPTPPPPLAAELSLATAPAQASAPATAGTPRGISTTARHYPPPVVNGVEVAFDCLSHRQAAVREAAVGLLHAQALTLGPRAALALYRRTVKSLELERTQETSEEEEKGTNGRPGSSRTTSSCPLPGAIESGEAAAGAAKTSAGCGVRGAARIGVRRDDAGVPSEPSPAGTRSRSYMGHPGTALRQAAGAVLLRIASTTAPSRNTAGTSRRCQTRQQWQRRQYCSVVEAR</sequence>
<reference evidence="2 3" key="1">
    <citation type="journal article" date="2010" name="Nature">
        <title>The Ectocarpus genome and the independent evolution of multicellularity in brown algae.</title>
        <authorList>
            <person name="Cock J.M."/>
            <person name="Sterck L."/>
            <person name="Rouze P."/>
            <person name="Scornet D."/>
            <person name="Allen A.E."/>
            <person name="Amoutzias G."/>
            <person name="Anthouard V."/>
            <person name="Artiguenave F."/>
            <person name="Aury J.M."/>
            <person name="Badger J.H."/>
            <person name="Beszteri B."/>
            <person name="Billiau K."/>
            <person name="Bonnet E."/>
            <person name="Bothwell J.H."/>
            <person name="Bowler C."/>
            <person name="Boyen C."/>
            <person name="Brownlee C."/>
            <person name="Carrano C.J."/>
            <person name="Charrier B."/>
            <person name="Cho G.Y."/>
            <person name="Coelho S.M."/>
            <person name="Collen J."/>
            <person name="Corre E."/>
            <person name="Da Silva C."/>
            <person name="Delage L."/>
            <person name="Delaroque N."/>
            <person name="Dittami S.M."/>
            <person name="Doulbeau S."/>
            <person name="Elias M."/>
            <person name="Farnham G."/>
            <person name="Gachon C.M."/>
            <person name="Gschloessl B."/>
            <person name="Heesch S."/>
            <person name="Jabbari K."/>
            <person name="Jubin C."/>
            <person name="Kawai H."/>
            <person name="Kimura K."/>
            <person name="Kloareg B."/>
            <person name="Kupper F.C."/>
            <person name="Lang D."/>
            <person name="Le Bail A."/>
            <person name="Leblanc C."/>
            <person name="Lerouge P."/>
            <person name="Lohr M."/>
            <person name="Lopez P.J."/>
            <person name="Martens C."/>
            <person name="Maumus F."/>
            <person name="Michel G."/>
            <person name="Miranda-Saavedra D."/>
            <person name="Morales J."/>
            <person name="Moreau H."/>
            <person name="Motomura T."/>
            <person name="Nagasato C."/>
            <person name="Napoli C.A."/>
            <person name="Nelson D.R."/>
            <person name="Nyvall-Collen P."/>
            <person name="Peters A.F."/>
            <person name="Pommier C."/>
            <person name="Potin P."/>
            <person name="Poulain J."/>
            <person name="Quesneville H."/>
            <person name="Read B."/>
            <person name="Rensing S.A."/>
            <person name="Ritter A."/>
            <person name="Rousvoal S."/>
            <person name="Samanta M."/>
            <person name="Samson G."/>
            <person name="Schroeder D.C."/>
            <person name="Segurens B."/>
            <person name="Strittmatter M."/>
            <person name="Tonon T."/>
            <person name="Tregear J.W."/>
            <person name="Valentin K."/>
            <person name="von Dassow P."/>
            <person name="Yamagishi T."/>
            <person name="Van de Peer Y."/>
            <person name="Wincker P."/>
        </authorList>
    </citation>
    <scope>NUCLEOTIDE SEQUENCE [LARGE SCALE GENOMIC DNA]</scope>
    <source>
        <strain evidence="3">Ec32 / CCAP1310/4</strain>
    </source>
</reference>
<accession>D7FTU7</accession>
<feature type="compositionally biased region" description="Basic and acidic residues" evidence="1">
    <location>
        <begin position="186"/>
        <end position="196"/>
    </location>
</feature>
<dbReference type="InParanoid" id="D7FTU7"/>
<feature type="compositionally biased region" description="Pro residues" evidence="1">
    <location>
        <begin position="224"/>
        <end position="233"/>
    </location>
</feature>
<dbReference type="EMBL" id="FN648439">
    <property type="protein sequence ID" value="CBJ31474.1"/>
    <property type="molecule type" value="Genomic_DNA"/>
</dbReference>
<keyword evidence="3" id="KW-1185">Reference proteome</keyword>
<dbReference type="AlphaFoldDB" id="D7FTU7"/>